<feature type="domain" description="4Fe-4S ferredoxin-type" evidence="5">
    <location>
        <begin position="305"/>
        <end position="334"/>
    </location>
</feature>
<dbReference type="PROSITE" id="PS00198">
    <property type="entry name" value="4FE4S_FER_1"/>
    <property type="match status" value="2"/>
</dbReference>
<keyword evidence="1" id="KW-0004">4Fe-4S</keyword>
<dbReference type="InterPro" id="IPR017896">
    <property type="entry name" value="4Fe4S_Fe-S-bd"/>
</dbReference>
<evidence type="ECO:0000259" key="5">
    <source>
        <dbReference type="PROSITE" id="PS51379"/>
    </source>
</evidence>
<dbReference type="PANTHER" id="PTHR24960">
    <property type="entry name" value="PHOTOSYSTEM I IRON-SULFUR CENTER-RELATED"/>
    <property type="match status" value="1"/>
</dbReference>
<dbReference type="PROSITE" id="PS51379">
    <property type="entry name" value="4FE4S_FER_2"/>
    <property type="match status" value="2"/>
</dbReference>
<comment type="caution">
    <text evidence="6">The sequence shown here is derived from an EMBL/GenBank/DDBJ whole genome shotgun (WGS) entry which is preliminary data.</text>
</comment>
<keyword evidence="3" id="KW-0408">Iron</keyword>
<dbReference type="PANTHER" id="PTHR24960:SF76">
    <property type="entry name" value="4FE-4S FERREDOXIN-TYPE DOMAIN-CONTAINING PROTEIN"/>
    <property type="match status" value="1"/>
</dbReference>
<dbReference type="InterPro" id="IPR007160">
    <property type="entry name" value="DUF362"/>
</dbReference>
<keyword evidence="4" id="KW-0411">Iron-sulfur</keyword>
<dbReference type="InterPro" id="IPR050157">
    <property type="entry name" value="PSI_iron-sulfur_center"/>
</dbReference>
<dbReference type="EMBL" id="MFFM01000020">
    <property type="protein sequence ID" value="OGF13345.1"/>
    <property type="molecule type" value="Genomic_DNA"/>
</dbReference>
<sequence length="370" mass="40531">MTKVSLVKCSSYQPHEVRVAVKRSLDLLGGISAFVKPGQKVLLKPNLLSYHHPDKAVTTHPAFLEAVLELVKSAGGVPVVGDSPIGSARHIEEYWKVTGFQEVCRRQGAELVAFEKSGVYKKNLNGRNYHIARPVLDAEVMINLPKLKSHSLTLLTCAVKNMYGAVPGLKKSMYHREAPLPMEFSKLLLDIYTLARPQLNIIDAVIGMDGNGPSAGDPKPIGMIMAGADGVAIDCLAAHLMGMDPLKVPTNLLARKINLGETQLENIERLGDAIEVRNDFQWPSTWAYSLIPSFLARHMAKLFWIRPAIDPAKCVNCGACVESCPTSAISSGEPTPVFNYKLCINCLCCQEICPQQAVHPRRSLIAKMVR</sequence>
<dbReference type="InterPro" id="IPR017900">
    <property type="entry name" value="4Fe4S_Fe_S_CS"/>
</dbReference>
<dbReference type="Pfam" id="PF00037">
    <property type="entry name" value="Fer4"/>
    <property type="match status" value="1"/>
</dbReference>
<dbReference type="GO" id="GO:0051539">
    <property type="term" value="F:4 iron, 4 sulfur cluster binding"/>
    <property type="evidence" value="ECO:0007669"/>
    <property type="project" value="UniProtKB-KW"/>
</dbReference>
<dbReference type="SUPFAM" id="SSF54862">
    <property type="entry name" value="4Fe-4S ferredoxins"/>
    <property type="match status" value="1"/>
</dbReference>
<keyword evidence="2" id="KW-0479">Metal-binding</keyword>
<feature type="domain" description="4Fe-4S ferredoxin-type" evidence="5">
    <location>
        <begin position="336"/>
        <end position="363"/>
    </location>
</feature>
<dbReference type="Pfam" id="PF04015">
    <property type="entry name" value="DUF362"/>
    <property type="match status" value="1"/>
</dbReference>
<organism evidence="6 7">
    <name type="scientific">Candidatus Edwardsbacteria bacterium GWF2_54_11</name>
    <dbReference type="NCBI Taxonomy" id="1817851"/>
    <lineage>
        <taxon>Bacteria</taxon>
        <taxon>Candidatus Edwardsiibacteriota</taxon>
    </lineage>
</organism>
<evidence type="ECO:0000313" key="6">
    <source>
        <dbReference type="EMBL" id="OGF13345.1"/>
    </source>
</evidence>
<accession>A0A1F5RFR7</accession>
<gene>
    <name evidence="6" type="ORF">A2024_00030</name>
</gene>
<dbReference type="AlphaFoldDB" id="A0A1F5RFR7"/>
<reference evidence="6 7" key="1">
    <citation type="journal article" date="2016" name="Nat. Commun.">
        <title>Thousands of microbial genomes shed light on interconnected biogeochemical processes in an aquifer system.</title>
        <authorList>
            <person name="Anantharaman K."/>
            <person name="Brown C.T."/>
            <person name="Hug L.A."/>
            <person name="Sharon I."/>
            <person name="Castelle C.J."/>
            <person name="Probst A.J."/>
            <person name="Thomas B.C."/>
            <person name="Singh A."/>
            <person name="Wilkins M.J."/>
            <person name="Karaoz U."/>
            <person name="Brodie E.L."/>
            <person name="Williams K.H."/>
            <person name="Hubbard S.S."/>
            <person name="Banfield J.F."/>
        </authorList>
    </citation>
    <scope>NUCLEOTIDE SEQUENCE [LARGE SCALE GENOMIC DNA]</scope>
</reference>
<protein>
    <recommendedName>
        <fullName evidence="5">4Fe-4S ferredoxin-type domain-containing protein</fullName>
    </recommendedName>
</protein>
<dbReference type="Gene3D" id="3.30.70.20">
    <property type="match status" value="1"/>
</dbReference>
<evidence type="ECO:0000256" key="4">
    <source>
        <dbReference type="ARBA" id="ARBA00023014"/>
    </source>
</evidence>
<evidence type="ECO:0000256" key="2">
    <source>
        <dbReference type="ARBA" id="ARBA00022723"/>
    </source>
</evidence>
<evidence type="ECO:0000256" key="3">
    <source>
        <dbReference type="ARBA" id="ARBA00023004"/>
    </source>
</evidence>
<proteinExistence type="predicted"/>
<evidence type="ECO:0000313" key="7">
    <source>
        <dbReference type="Proteomes" id="UP000177230"/>
    </source>
</evidence>
<dbReference type="GO" id="GO:0046872">
    <property type="term" value="F:metal ion binding"/>
    <property type="evidence" value="ECO:0007669"/>
    <property type="project" value="UniProtKB-KW"/>
</dbReference>
<name>A0A1F5RFR7_9BACT</name>
<dbReference type="Proteomes" id="UP000177230">
    <property type="component" value="Unassembled WGS sequence"/>
</dbReference>
<evidence type="ECO:0000256" key="1">
    <source>
        <dbReference type="ARBA" id="ARBA00022485"/>
    </source>
</evidence>